<protein>
    <submittedName>
        <fullName evidence="1">Canalicular multispecific organic anion transporter 1</fullName>
    </submittedName>
</protein>
<accession>A0ACC1JG57</accession>
<reference evidence="1" key="1">
    <citation type="submission" date="2022-07" db="EMBL/GenBank/DDBJ databases">
        <title>Phylogenomic reconstructions and comparative analyses of Kickxellomycotina fungi.</title>
        <authorList>
            <person name="Reynolds N.K."/>
            <person name="Stajich J.E."/>
            <person name="Barry K."/>
            <person name="Grigoriev I.V."/>
            <person name="Crous P."/>
            <person name="Smith M.E."/>
        </authorList>
    </citation>
    <scope>NUCLEOTIDE SEQUENCE</scope>
    <source>
        <strain evidence="1">NRRL 5244</strain>
    </source>
</reference>
<comment type="caution">
    <text evidence="1">The sequence shown here is derived from an EMBL/GenBank/DDBJ whole genome shotgun (WGS) entry which is preliminary data.</text>
</comment>
<dbReference type="Proteomes" id="UP001150603">
    <property type="component" value="Unassembled WGS sequence"/>
</dbReference>
<keyword evidence="2" id="KW-1185">Reference proteome</keyword>
<organism evidence="1 2">
    <name type="scientific">Linderina macrospora</name>
    <dbReference type="NCBI Taxonomy" id="4868"/>
    <lineage>
        <taxon>Eukaryota</taxon>
        <taxon>Fungi</taxon>
        <taxon>Fungi incertae sedis</taxon>
        <taxon>Zoopagomycota</taxon>
        <taxon>Kickxellomycotina</taxon>
        <taxon>Kickxellomycetes</taxon>
        <taxon>Kickxellales</taxon>
        <taxon>Kickxellaceae</taxon>
        <taxon>Linderina</taxon>
    </lineage>
</organism>
<evidence type="ECO:0000313" key="2">
    <source>
        <dbReference type="Proteomes" id="UP001150603"/>
    </source>
</evidence>
<evidence type="ECO:0000313" key="1">
    <source>
        <dbReference type="EMBL" id="KAJ1950591.1"/>
    </source>
</evidence>
<dbReference type="EMBL" id="JANBPW010000171">
    <property type="protein sequence ID" value="KAJ1950591.1"/>
    <property type="molecule type" value="Genomic_DNA"/>
</dbReference>
<sequence length="1335" mass="149511">MFWTPPKRLVQMDLGAKITRRTLSLLSIMAVVCSVDVGNFVSTVSLLAAATVSGQTIWQPAPSTYLALIQLARMFRLSLTPTLHSAASRYIAICAYAALAWKLLLPAYQRQILRHVRGMLFLDSFAFIRLCSKRSPTYDDIVDPEACEQANEAIKKLHFDTGKKYFVIRGLLAVTWKHTVAIFVLETVFSMAPYYKSIVLAKILEAVDHGAGADRSHILGLWILWSLLSLSSIGDRYLGGLKNTHSHMSAAILRSKLLSSFATRHDNPEADDLFFKVFWLKMHEIVGSVPMILNILSRTLANAVNIWILSTKVGWRSVIPVAVALIYSFVSQCVTVKKDAIAKQSRIKRQPRFYTNYATMIDKMRTIKFYGWERAFHNAGVYVADMSTALPIVWRLLSLFIGLVGGSISQVAAALTVISYLKTANALTYPEVLLVVSSTQALSELIISSVSTSQMLRSLHKSEELFETLIRKPEQAFLEYSPPSLTTAVELHGCEFQWGEDKFRLKPVTLSVAAGELVVVMGCVGSGKSSLMSALCGHMELTGGKGCLYGRIGYVSQKPWIMNATFRENVLFGHEFDEKFYWRVIEACALSDDIKLFPAQDLSEIGPRGINLSGGQKARLALARAIYSRADVYILDDILAAVDAYVERHIVSSVLVGSGIISDKARILVTHSEHVAPLANKVIVVADGNVEVVDQTPTAVSASPPQLPTQPDGDASSDSDKDGQGRFATNPEEDTLPFEWSHVWKYLALSGYGVIAASFMIQAITAYAIFYVENLRMDLLSDRNRDTMMQSLQQYLVVNALVDIFRVQIHHVEVWIRRRIWTQHVSEVTRVALLNLMLYMPLPLLETLPQYVTNALFYRDRNCLAILLPQILSSKVEIIFNAGYTMISVSRRLPVIFLFALPIGLISYLVKHLCEAANASLWKVYVSNRLYSYHNLAGEINDGRVTMQLNGVVDIYVKKCSAQILTNWLWQSKNSLSGMLVGMVHNMGITIMNSAVLFFNIWRSLDPRSTLTPGEIDMMLRLSDQFLNCLRQLLNLEVNLDTQLPTLARYYAYQELPREPTSDSDIELPENWPSGGAIEFRDYNMRYRENLDLVLEQVSFAVRRQEKVGIVGRTGAGKSSLTHALLRMVESVSGVIFIDGVDISRVGLRDLRSKISIIPQDPALFVGTIRENLDPLNEFTDDEVWTAIRKGHIEDLVCKPTQRYNTDDEKSGPWVAGVGLDKWVEAGGRNFSVGQRQLVSLCRALLWKRKILVLDEATANVDTKTDQIMQQVIRKEFSDCTILTIAHRLRTVMDSDRILVMDQGKVVEFDSPANLLAQDSLFKSLVESMELSEQN</sequence>
<gene>
    <name evidence="1" type="primary">ABCC2_1</name>
    <name evidence="1" type="ORF">FBU59_000604</name>
</gene>
<name>A0ACC1JG57_9FUNG</name>
<proteinExistence type="predicted"/>